<sequence length="321" mass="34113">MLFFQVRCGYQLPFLIGTSISLVGNTPSSTNSPTWFLVGIDSNTPYNVSFPYDGTQVYAQWYQTPMLSDGLHSINLSSIVVDLDYAIITAGQTTPLTGSTILVDDSMEEITYTGNGWVDSQVELNFGPGWVNGPPLGNTTHQTSTIGDGFEFRFTGSNISVYCVFKWNATGSISIDFTLDGQTTSSSLFVPSGTTSSHTETPQYLFFSAGDIEAGNHTLLMNVTQAVGSQSFAFDYLTYQPSFSTLVDKPNFNSSLSTSTSSATSSSASSTATSSSTSVASTMKGNHVGAIVGGVVGGLALILAGILFLMCRGRKQKKSKS</sequence>
<organism evidence="3 4">
    <name type="scientific">Gymnopus androsaceus JB14</name>
    <dbReference type="NCBI Taxonomy" id="1447944"/>
    <lineage>
        <taxon>Eukaryota</taxon>
        <taxon>Fungi</taxon>
        <taxon>Dikarya</taxon>
        <taxon>Basidiomycota</taxon>
        <taxon>Agaricomycotina</taxon>
        <taxon>Agaricomycetes</taxon>
        <taxon>Agaricomycetidae</taxon>
        <taxon>Agaricales</taxon>
        <taxon>Marasmiineae</taxon>
        <taxon>Omphalotaceae</taxon>
        <taxon>Gymnopus</taxon>
    </lineage>
</organism>
<gene>
    <name evidence="3" type="ORF">BT96DRAFT_807277</name>
</gene>
<evidence type="ECO:0000313" key="3">
    <source>
        <dbReference type="EMBL" id="KAE9408878.1"/>
    </source>
</evidence>
<dbReference type="Proteomes" id="UP000799118">
    <property type="component" value="Unassembled WGS sequence"/>
</dbReference>
<dbReference type="OrthoDB" id="2756615at2759"/>
<feature type="region of interest" description="Disordered" evidence="1">
    <location>
        <begin position="259"/>
        <end position="280"/>
    </location>
</feature>
<protein>
    <submittedName>
        <fullName evidence="3">Uncharacterized protein</fullName>
    </submittedName>
</protein>
<keyword evidence="2" id="KW-1133">Transmembrane helix</keyword>
<dbReference type="EMBL" id="ML769389">
    <property type="protein sequence ID" value="KAE9408878.1"/>
    <property type="molecule type" value="Genomic_DNA"/>
</dbReference>
<keyword evidence="2" id="KW-0472">Membrane</keyword>
<dbReference type="Gene3D" id="2.60.120.260">
    <property type="entry name" value="Galactose-binding domain-like"/>
    <property type="match status" value="1"/>
</dbReference>
<reference evidence="3" key="1">
    <citation type="journal article" date="2019" name="Environ. Microbiol.">
        <title>Fungal ecological strategies reflected in gene transcription - a case study of two litter decomposers.</title>
        <authorList>
            <person name="Barbi F."/>
            <person name="Kohler A."/>
            <person name="Barry K."/>
            <person name="Baskaran P."/>
            <person name="Daum C."/>
            <person name="Fauchery L."/>
            <person name="Ihrmark K."/>
            <person name="Kuo A."/>
            <person name="LaButti K."/>
            <person name="Lipzen A."/>
            <person name="Morin E."/>
            <person name="Grigoriev I.V."/>
            <person name="Henrissat B."/>
            <person name="Lindahl B."/>
            <person name="Martin F."/>
        </authorList>
    </citation>
    <scope>NUCLEOTIDE SEQUENCE</scope>
    <source>
        <strain evidence="3">JB14</strain>
    </source>
</reference>
<evidence type="ECO:0000256" key="1">
    <source>
        <dbReference type="SAM" id="MobiDB-lite"/>
    </source>
</evidence>
<proteinExistence type="predicted"/>
<dbReference type="AlphaFoldDB" id="A0A6A4IHZ4"/>
<keyword evidence="4" id="KW-1185">Reference proteome</keyword>
<accession>A0A6A4IHZ4</accession>
<keyword evidence="2" id="KW-0812">Transmembrane</keyword>
<feature type="transmembrane region" description="Helical" evidence="2">
    <location>
        <begin position="288"/>
        <end position="311"/>
    </location>
</feature>
<evidence type="ECO:0000313" key="4">
    <source>
        <dbReference type="Proteomes" id="UP000799118"/>
    </source>
</evidence>
<evidence type="ECO:0000256" key="2">
    <source>
        <dbReference type="SAM" id="Phobius"/>
    </source>
</evidence>
<name>A0A6A4IHZ4_9AGAR</name>